<dbReference type="InterPro" id="IPR009739">
    <property type="entry name" value="LprI-like_N"/>
</dbReference>
<comment type="caution">
    <text evidence="3">The sequence shown here is derived from an EMBL/GenBank/DDBJ whole genome shotgun (WGS) entry which is preliminary data.</text>
</comment>
<evidence type="ECO:0000256" key="1">
    <source>
        <dbReference type="SAM" id="SignalP"/>
    </source>
</evidence>
<evidence type="ECO:0000313" key="3">
    <source>
        <dbReference type="EMBL" id="TPG04524.1"/>
    </source>
</evidence>
<accession>A0A502BVZ3</accession>
<organism evidence="3 4">
    <name type="scientific">Rhodanobacter glycinis</name>
    <dbReference type="NCBI Taxonomy" id="582702"/>
    <lineage>
        <taxon>Bacteria</taxon>
        <taxon>Pseudomonadati</taxon>
        <taxon>Pseudomonadota</taxon>
        <taxon>Gammaproteobacteria</taxon>
        <taxon>Lysobacterales</taxon>
        <taxon>Rhodanobacteraceae</taxon>
        <taxon>Rhodanobacter</taxon>
    </lineage>
</organism>
<evidence type="ECO:0000259" key="2">
    <source>
        <dbReference type="Pfam" id="PF07007"/>
    </source>
</evidence>
<dbReference type="EMBL" id="RCZO01000013">
    <property type="protein sequence ID" value="TPG04524.1"/>
    <property type="molecule type" value="Genomic_DNA"/>
</dbReference>
<dbReference type="Gene3D" id="1.20.1270.180">
    <property type="match status" value="1"/>
</dbReference>
<keyword evidence="4" id="KW-1185">Reference proteome</keyword>
<feature type="chain" id="PRO_5021443718" evidence="1">
    <location>
        <begin position="23"/>
        <end position="147"/>
    </location>
</feature>
<gene>
    <name evidence="3" type="ORF">EAH88_17510</name>
</gene>
<feature type="domain" description="Lysozyme inhibitor LprI-like N-terminal" evidence="2">
    <location>
        <begin position="45"/>
        <end position="118"/>
    </location>
</feature>
<name>A0A502BVZ3_9GAMM</name>
<protein>
    <submittedName>
        <fullName evidence="3">DUF1311 domain-containing protein</fullName>
    </submittedName>
</protein>
<keyword evidence="1" id="KW-0732">Signal</keyword>
<dbReference type="Proteomes" id="UP000319486">
    <property type="component" value="Unassembled WGS sequence"/>
</dbReference>
<evidence type="ECO:0000313" key="4">
    <source>
        <dbReference type="Proteomes" id="UP000319486"/>
    </source>
</evidence>
<dbReference type="Pfam" id="PF07007">
    <property type="entry name" value="LprI"/>
    <property type="match status" value="1"/>
</dbReference>
<feature type="signal peptide" evidence="1">
    <location>
        <begin position="1"/>
        <end position="22"/>
    </location>
</feature>
<sequence length="147" mass="16200">MKTARTLTTAFVLLTYGAIAIAADSTSQVIRREAPKGITTTFYTCIDKAGSDTIAIGACLSTEKTTQDARLNTTYKALLGKLHGKAKDQLISAERAWLKFQNEDGTFQNLLYGDEIIDNLDLTQNEIFSLCRRANELDRYLSLANGL</sequence>
<reference evidence="3 4" key="1">
    <citation type="journal article" date="2019" name="Environ. Microbiol.">
        <title>Species interactions and distinct microbial communities in high Arctic permafrost affected cryosols are associated with the CH4 and CO2 gas fluxes.</title>
        <authorList>
            <person name="Altshuler I."/>
            <person name="Hamel J."/>
            <person name="Turney S."/>
            <person name="Magnuson E."/>
            <person name="Levesque R."/>
            <person name="Greer C."/>
            <person name="Whyte L.G."/>
        </authorList>
    </citation>
    <scope>NUCLEOTIDE SEQUENCE [LARGE SCALE GENOMIC DNA]</scope>
    <source>
        <strain evidence="3 4">S13Y</strain>
    </source>
</reference>
<proteinExistence type="predicted"/>
<dbReference type="AlphaFoldDB" id="A0A502BVZ3"/>